<protein>
    <recommendedName>
        <fullName evidence="4">DUF4388 domain-containing protein</fullName>
    </recommendedName>
</protein>
<dbReference type="Proteomes" id="UP001165074">
    <property type="component" value="Unassembled WGS sequence"/>
</dbReference>
<comment type="caution">
    <text evidence="2">The sequence shown here is derived from an EMBL/GenBank/DDBJ whole genome shotgun (WGS) entry which is preliminary data.</text>
</comment>
<evidence type="ECO:0000313" key="2">
    <source>
        <dbReference type="EMBL" id="GLY86635.1"/>
    </source>
</evidence>
<sequence length="311" mass="32574">MADVTEPVSRTEPPSGAAASFPRSGILTTALTRRGRERFSGTLRLDGGQGGEVVMRDGAVLAASTPVAPGIESLLLRSGRISEADWSEVFTAAAPYGRLAEELVERGLLGAAAVEVLTQTAVFDAIFAIALGGVSSCTARPARPGDLPPLLPAEPGLDTGRIVRETHRRLEVVAGWRPFGLTIHTRPAPAETRRNPVLAPGRAAILATADGRASARDIAFTLGRGLYSVLSDLAILLKDGLITIDPPGGARSQEEAAQVGAVRLDEIPIGELPIGELREDSSPEALLEPAPSAETAAELPRRRRANAEEDV</sequence>
<feature type="region of interest" description="Disordered" evidence="1">
    <location>
        <begin position="1"/>
        <end position="21"/>
    </location>
</feature>
<name>A0A9W6S727_9ACTN</name>
<dbReference type="EMBL" id="BSTK01000006">
    <property type="protein sequence ID" value="GLY86635.1"/>
    <property type="molecule type" value="Genomic_DNA"/>
</dbReference>
<evidence type="ECO:0000313" key="3">
    <source>
        <dbReference type="Proteomes" id="UP001165074"/>
    </source>
</evidence>
<evidence type="ECO:0008006" key="4">
    <source>
        <dbReference type="Google" id="ProtNLM"/>
    </source>
</evidence>
<reference evidence="2" key="1">
    <citation type="submission" date="2023-03" db="EMBL/GenBank/DDBJ databases">
        <title>Actinoallomurus iriomotensis NBRC 103684.</title>
        <authorList>
            <person name="Ichikawa N."/>
            <person name="Sato H."/>
            <person name="Tonouchi N."/>
        </authorList>
    </citation>
    <scope>NUCLEOTIDE SEQUENCE</scope>
    <source>
        <strain evidence="2">NBRC 103684</strain>
    </source>
</reference>
<feature type="region of interest" description="Disordered" evidence="1">
    <location>
        <begin position="273"/>
        <end position="311"/>
    </location>
</feature>
<organism evidence="2 3">
    <name type="scientific">Actinoallomurus iriomotensis</name>
    <dbReference type="NCBI Taxonomy" id="478107"/>
    <lineage>
        <taxon>Bacteria</taxon>
        <taxon>Bacillati</taxon>
        <taxon>Actinomycetota</taxon>
        <taxon>Actinomycetes</taxon>
        <taxon>Streptosporangiales</taxon>
        <taxon>Thermomonosporaceae</taxon>
        <taxon>Actinoallomurus</taxon>
    </lineage>
</organism>
<keyword evidence="3" id="KW-1185">Reference proteome</keyword>
<dbReference type="AlphaFoldDB" id="A0A9W6S727"/>
<gene>
    <name evidence="2" type="ORF">Airi02_045640</name>
</gene>
<accession>A0A9W6S727</accession>
<evidence type="ECO:0000256" key="1">
    <source>
        <dbReference type="SAM" id="MobiDB-lite"/>
    </source>
</evidence>
<proteinExistence type="predicted"/>